<evidence type="ECO:0000313" key="1">
    <source>
        <dbReference type="EMBL" id="CAG8658959.1"/>
    </source>
</evidence>
<sequence length="171" mass="20376">MNRARGRTSWFWCEVRRDFVDRISQVNYMPYYIKLFQTTHQLYFTIYFSTKIALFNQLYNLKLISNSILYMELNFKNQYHPSDLAFFPHELHMVKDDSIIATISTNETQMKVHFGFDLTFEQLIEQENKEKIKMKDEEYGDAMDYVESYFDNGEADDAFDDDGGGGEAYFD</sequence>
<reference evidence="1" key="1">
    <citation type="submission" date="2021-06" db="EMBL/GenBank/DDBJ databases">
        <authorList>
            <person name="Kallberg Y."/>
            <person name="Tangrot J."/>
            <person name="Rosling A."/>
        </authorList>
    </citation>
    <scope>NUCLEOTIDE SEQUENCE</scope>
    <source>
        <strain evidence="1">87-6 pot B 2015</strain>
    </source>
</reference>
<protein>
    <submittedName>
        <fullName evidence="1">10335_t:CDS:1</fullName>
    </submittedName>
</protein>
<name>A0A9N9E1H1_FUNMO</name>
<dbReference type="EMBL" id="CAJVPP010005027">
    <property type="protein sequence ID" value="CAG8658959.1"/>
    <property type="molecule type" value="Genomic_DNA"/>
</dbReference>
<dbReference type="AlphaFoldDB" id="A0A9N9E1H1"/>
<accession>A0A9N9E1H1</accession>
<organism evidence="1 2">
    <name type="scientific">Funneliformis mosseae</name>
    <name type="common">Endomycorrhizal fungus</name>
    <name type="synonym">Glomus mosseae</name>
    <dbReference type="NCBI Taxonomy" id="27381"/>
    <lineage>
        <taxon>Eukaryota</taxon>
        <taxon>Fungi</taxon>
        <taxon>Fungi incertae sedis</taxon>
        <taxon>Mucoromycota</taxon>
        <taxon>Glomeromycotina</taxon>
        <taxon>Glomeromycetes</taxon>
        <taxon>Glomerales</taxon>
        <taxon>Glomeraceae</taxon>
        <taxon>Funneliformis</taxon>
    </lineage>
</organism>
<dbReference type="Proteomes" id="UP000789375">
    <property type="component" value="Unassembled WGS sequence"/>
</dbReference>
<evidence type="ECO:0000313" key="2">
    <source>
        <dbReference type="Proteomes" id="UP000789375"/>
    </source>
</evidence>
<comment type="caution">
    <text evidence="1">The sequence shown here is derived from an EMBL/GenBank/DDBJ whole genome shotgun (WGS) entry which is preliminary data.</text>
</comment>
<gene>
    <name evidence="1" type="ORF">FMOSSE_LOCUS11847</name>
</gene>
<proteinExistence type="predicted"/>
<keyword evidence="2" id="KW-1185">Reference proteome</keyword>